<protein>
    <submittedName>
        <fullName evidence="5">Malonate decarboxylase holo-ACP synthase</fullName>
    </submittedName>
</protein>
<keyword evidence="6" id="KW-1185">Reference proteome</keyword>
<accession>A0A8J3P034</accession>
<evidence type="ECO:0000313" key="5">
    <source>
        <dbReference type="EMBL" id="GIF96980.1"/>
    </source>
</evidence>
<dbReference type="InterPro" id="IPR049180">
    <property type="entry name" value="MdcG_C"/>
</dbReference>
<comment type="caution">
    <text evidence="5">The sequence shown here is derived from an EMBL/GenBank/DDBJ whole genome shotgun (WGS) entry which is preliminary data.</text>
</comment>
<feature type="domain" description="Phosphoribosyl-dephospho-CoA transferase MdcG C-terminal" evidence="3">
    <location>
        <begin position="99"/>
        <end position="208"/>
    </location>
</feature>
<evidence type="ECO:0000259" key="3">
    <source>
        <dbReference type="Pfam" id="PF10620"/>
    </source>
</evidence>
<dbReference type="InterPro" id="IPR048903">
    <property type="entry name" value="MdcG_N"/>
</dbReference>
<dbReference type="NCBIfam" id="TIGR03135">
    <property type="entry name" value="malonate_mdcG"/>
    <property type="match status" value="1"/>
</dbReference>
<reference evidence="5 6" key="1">
    <citation type="submission" date="2021-01" db="EMBL/GenBank/DDBJ databases">
        <title>Whole genome shotgun sequence of Catellatospora citrea NBRC 14495.</title>
        <authorList>
            <person name="Komaki H."/>
            <person name="Tamura T."/>
        </authorList>
    </citation>
    <scope>NUCLEOTIDE SEQUENCE [LARGE SCALE GENOMIC DNA]</scope>
    <source>
        <strain evidence="5 6">NBRC 14495</strain>
    </source>
</reference>
<evidence type="ECO:0000256" key="1">
    <source>
        <dbReference type="ARBA" id="ARBA00022679"/>
    </source>
</evidence>
<dbReference type="AlphaFoldDB" id="A0A8J3P034"/>
<proteinExistence type="predicted"/>
<organism evidence="5 6">
    <name type="scientific">Catellatospora citrea</name>
    <dbReference type="NCBI Taxonomy" id="53366"/>
    <lineage>
        <taxon>Bacteria</taxon>
        <taxon>Bacillati</taxon>
        <taxon>Actinomycetota</taxon>
        <taxon>Actinomycetes</taxon>
        <taxon>Micromonosporales</taxon>
        <taxon>Micromonosporaceae</taxon>
        <taxon>Catellatospora</taxon>
    </lineage>
</organism>
<dbReference type="EMBL" id="BONH01000007">
    <property type="protein sequence ID" value="GIF96980.1"/>
    <property type="molecule type" value="Genomic_DNA"/>
</dbReference>
<keyword evidence="2" id="KW-0548">Nucleotidyltransferase</keyword>
<dbReference type="GO" id="GO:0016779">
    <property type="term" value="F:nucleotidyltransferase activity"/>
    <property type="evidence" value="ECO:0007669"/>
    <property type="project" value="UniProtKB-KW"/>
</dbReference>
<gene>
    <name evidence="5" type="primary">mdcG</name>
    <name evidence="5" type="ORF">Cci01nite_20740</name>
</gene>
<dbReference type="Pfam" id="PF10620">
    <property type="entry name" value="MdcG"/>
    <property type="match status" value="1"/>
</dbReference>
<evidence type="ECO:0000259" key="4">
    <source>
        <dbReference type="Pfam" id="PF20866"/>
    </source>
</evidence>
<dbReference type="InterPro" id="IPR017557">
    <property type="entry name" value="Holo-ACP_synthase"/>
</dbReference>
<dbReference type="NCBIfam" id="NF002332">
    <property type="entry name" value="PRK01293.1"/>
    <property type="match status" value="1"/>
</dbReference>
<keyword evidence="1" id="KW-0808">Transferase</keyword>
<dbReference type="Proteomes" id="UP000659904">
    <property type="component" value="Unassembled WGS sequence"/>
</dbReference>
<feature type="domain" description="Phosphoribosyl-dephospho-CoA transferase MdcG N-terminal" evidence="4">
    <location>
        <begin position="10"/>
        <end position="82"/>
    </location>
</feature>
<evidence type="ECO:0000256" key="2">
    <source>
        <dbReference type="ARBA" id="ARBA00022695"/>
    </source>
</evidence>
<sequence>MAGPAMTAVRPHDLVRLAAPEALLTGGAPGWVGDALARAPWVVVRRATATAGRLAVGVRGAGRHQRHAAEAPPAAVAGVVVPERLRSPPHHGPATGPVCRTRALAALHDLGPALDARKLVWGPVGSVGFELATGQPATGPDSDLDLIVRVLELPDPGWAADLLGGLTDAAARVDCLLETPAGAVALAELAGGPAQVVLRTADGPRLVTPAQVRAMCARRAGPVGG</sequence>
<name>A0A8J3P034_9ACTN</name>
<evidence type="ECO:0000313" key="6">
    <source>
        <dbReference type="Proteomes" id="UP000659904"/>
    </source>
</evidence>
<dbReference type="Pfam" id="PF20866">
    <property type="entry name" value="MdcG_N"/>
    <property type="match status" value="1"/>
</dbReference>